<dbReference type="CDD" id="cd12797">
    <property type="entry name" value="M23_peptidase"/>
    <property type="match status" value="1"/>
</dbReference>
<organism evidence="3 4">
    <name type="scientific">Bordetella avium (strain 197N)</name>
    <dbReference type="NCBI Taxonomy" id="360910"/>
    <lineage>
        <taxon>Bacteria</taxon>
        <taxon>Pseudomonadati</taxon>
        <taxon>Pseudomonadota</taxon>
        <taxon>Betaproteobacteria</taxon>
        <taxon>Burkholderiales</taxon>
        <taxon>Alcaligenaceae</taxon>
        <taxon>Bordetella</taxon>
    </lineage>
</organism>
<evidence type="ECO:0000313" key="4">
    <source>
        <dbReference type="Proteomes" id="UP000001977"/>
    </source>
</evidence>
<dbReference type="Gene3D" id="2.70.70.10">
    <property type="entry name" value="Glucose Permease (Domain IIA)"/>
    <property type="match status" value="1"/>
</dbReference>
<dbReference type="CDD" id="cd00118">
    <property type="entry name" value="LysM"/>
    <property type="match status" value="1"/>
</dbReference>
<proteinExistence type="predicted"/>
<dbReference type="HOGENOM" id="CLU_029425_0_4_4"/>
<dbReference type="EMBL" id="AM167904">
    <property type="protein sequence ID" value="CAJ48402.1"/>
    <property type="molecule type" value="Genomic_DNA"/>
</dbReference>
<dbReference type="Pfam" id="PF01476">
    <property type="entry name" value="LysM"/>
    <property type="match status" value="1"/>
</dbReference>
<protein>
    <submittedName>
        <fullName evidence="3">Cell wall degrading peptidase</fullName>
    </submittedName>
</protein>
<feature type="domain" description="LysM" evidence="2">
    <location>
        <begin position="53"/>
        <end position="97"/>
    </location>
</feature>
<name>Q2KWN4_BORA1</name>
<reference evidence="3 4" key="1">
    <citation type="journal article" date="2006" name="J. Bacteriol.">
        <title>Comparison of the genome sequence of the poultry pathogen Bordetella avium with those of B. bronchiseptica, B. pertussis, and B. parapertussis reveals extensive diversity in surface structures associated with host interaction.</title>
        <authorList>
            <person name="Sebaihia M."/>
            <person name="Preston A."/>
            <person name="Maskell D.J."/>
            <person name="Kuzmiak H."/>
            <person name="Connell T.D."/>
            <person name="King N.D."/>
            <person name="Orndorff P.E."/>
            <person name="Miyamoto D.M."/>
            <person name="Thomson N.R."/>
            <person name="Harris D."/>
            <person name="Goble A."/>
            <person name="Lord A."/>
            <person name="Murphy L."/>
            <person name="Quail M.A."/>
            <person name="Rutter S."/>
            <person name="Squares R."/>
            <person name="Squares S."/>
            <person name="Woodward J."/>
            <person name="Parkhill J."/>
            <person name="Temple L.M."/>
        </authorList>
    </citation>
    <scope>NUCLEOTIDE SEQUENCE [LARGE SCALE GENOMIC DNA]</scope>
    <source>
        <strain evidence="3 4">197N</strain>
    </source>
</reference>
<keyword evidence="4" id="KW-1185">Reference proteome</keyword>
<dbReference type="InterPro" id="IPR036779">
    <property type="entry name" value="LysM_dom_sf"/>
</dbReference>
<dbReference type="PANTHER" id="PTHR21666:SF270">
    <property type="entry name" value="MUREIN HYDROLASE ACTIVATOR ENVC"/>
    <property type="match status" value="1"/>
</dbReference>
<sequence>MPYFLVRLPGHPSPNADVLFLAFVSRFSPLRLLFATALLAVLAGCASSSVSPGFHRVESGETLSAIARRYNQSVPDLVRWNKLNSANRIEKGQLLRVQPPGGTSGTVASKPRSSAASPPPSAPRGAPVTGITLIWPAEGKLTRTYNGTSSNGLTIANASGTPVLAAAAGTVAYASHGLRGYGNLVILRHGNNFITIYAHNRKLLVKQGQSVKQGQQIAEMGNSDASSNQLYFELRRDGKPVNPTGVLPRR</sequence>
<dbReference type="AlphaFoldDB" id="Q2KWN4"/>
<dbReference type="InterPro" id="IPR011055">
    <property type="entry name" value="Dup_hybrid_motif"/>
</dbReference>
<accession>Q2KWN4</accession>
<evidence type="ECO:0000259" key="2">
    <source>
        <dbReference type="PROSITE" id="PS51782"/>
    </source>
</evidence>
<dbReference type="SUPFAM" id="SSF51261">
    <property type="entry name" value="Duplicated hybrid motif"/>
    <property type="match status" value="1"/>
</dbReference>
<gene>
    <name evidence="3" type="ordered locus">BAV0790</name>
</gene>
<dbReference type="KEGG" id="bav:BAV0790"/>
<dbReference type="Pfam" id="PF01551">
    <property type="entry name" value="Peptidase_M23"/>
    <property type="match status" value="1"/>
</dbReference>
<dbReference type="InterPro" id="IPR050570">
    <property type="entry name" value="Cell_wall_metabolism_enzyme"/>
</dbReference>
<dbReference type="InterPro" id="IPR018392">
    <property type="entry name" value="LysM"/>
</dbReference>
<dbReference type="SMART" id="SM00257">
    <property type="entry name" value="LysM"/>
    <property type="match status" value="1"/>
</dbReference>
<feature type="region of interest" description="Disordered" evidence="1">
    <location>
        <begin position="96"/>
        <end position="128"/>
    </location>
</feature>
<dbReference type="InterPro" id="IPR016047">
    <property type="entry name" value="M23ase_b-sheet_dom"/>
</dbReference>
<dbReference type="PROSITE" id="PS51782">
    <property type="entry name" value="LYSM"/>
    <property type="match status" value="1"/>
</dbReference>
<evidence type="ECO:0000256" key="1">
    <source>
        <dbReference type="SAM" id="MobiDB-lite"/>
    </source>
</evidence>
<dbReference type="Proteomes" id="UP000001977">
    <property type="component" value="Chromosome"/>
</dbReference>
<dbReference type="STRING" id="360910.BAV0790"/>
<dbReference type="eggNOG" id="COG4942">
    <property type="taxonomic scope" value="Bacteria"/>
</dbReference>
<dbReference type="Gene3D" id="3.10.350.10">
    <property type="entry name" value="LysM domain"/>
    <property type="match status" value="1"/>
</dbReference>
<evidence type="ECO:0000313" key="3">
    <source>
        <dbReference type="EMBL" id="CAJ48402.1"/>
    </source>
</evidence>
<dbReference type="PANTHER" id="PTHR21666">
    <property type="entry name" value="PEPTIDASE-RELATED"/>
    <property type="match status" value="1"/>
</dbReference>
<dbReference type="GO" id="GO:0004222">
    <property type="term" value="F:metalloendopeptidase activity"/>
    <property type="evidence" value="ECO:0007669"/>
    <property type="project" value="TreeGrafter"/>
</dbReference>